<dbReference type="InterPro" id="IPR011990">
    <property type="entry name" value="TPR-like_helical_dom_sf"/>
</dbReference>
<keyword evidence="3" id="KW-1185">Reference proteome</keyword>
<dbReference type="PROSITE" id="PS50005">
    <property type="entry name" value="TPR"/>
    <property type="match status" value="3"/>
</dbReference>
<dbReference type="AlphaFoldDB" id="A0A2T0TAA6"/>
<evidence type="ECO:0000256" key="1">
    <source>
        <dbReference type="PROSITE-ProRule" id="PRU00339"/>
    </source>
</evidence>
<organism evidence="2 3">
    <name type="scientific">Umezawaea tangerina</name>
    <dbReference type="NCBI Taxonomy" id="84725"/>
    <lineage>
        <taxon>Bacteria</taxon>
        <taxon>Bacillati</taxon>
        <taxon>Actinomycetota</taxon>
        <taxon>Actinomycetes</taxon>
        <taxon>Pseudonocardiales</taxon>
        <taxon>Pseudonocardiaceae</taxon>
        <taxon>Umezawaea</taxon>
    </lineage>
</organism>
<proteinExistence type="predicted"/>
<dbReference type="GO" id="GO:0043531">
    <property type="term" value="F:ADP binding"/>
    <property type="evidence" value="ECO:0007669"/>
    <property type="project" value="InterPro"/>
</dbReference>
<feature type="repeat" description="TPR" evidence="1">
    <location>
        <begin position="473"/>
        <end position="506"/>
    </location>
</feature>
<evidence type="ECO:0000313" key="2">
    <source>
        <dbReference type="EMBL" id="PRY42591.1"/>
    </source>
</evidence>
<dbReference type="Proteomes" id="UP000239494">
    <property type="component" value="Unassembled WGS sequence"/>
</dbReference>
<reference evidence="2 3" key="1">
    <citation type="submission" date="2018-03" db="EMBL/GenBank/DDBJ databases">
        <title>Genomic Encyclopedia of Archaeal and Bacterial Type Strains, Phase II (KMG-II): from individual species to whole genera.</title>
        <authorList>
            <person name="Goeker M."/>
        </authorList>
    </citation>
    <scope>NUCLEOTIDE SEQUENCE [LARGE SCALE GENOMIC DNA]</scope>
    <source>
        <strain evidence="2 3">DSM 44720</strain>
    </source>
</reference>
<accession>A0A2T0TAA6</accession>
<dbReference type="Gene3D" id="3.40.50.300">
    <property type="entry name" value="P-loop containing nucleotide triphosphate hydrolases"/>
    <property type="match status" value="1"/>
</dbReference>
<dbReference type="InterPro" id="IPR019734">
    <property type="entry name" value="TPR_rpt"/>
</dbReference>
<dbReference type="PANTHER" id="PTHR47691">
    <property type="entry name" value="REGULATOR-RELATED"/>
    <property type="match status" value="1"/>
</dbReference>
<dbReference type="Pfam" id="PF13181">
    <property type="entry name" value="TPR_8"/>
    <property type="match status" value="1"/>
</dbReference>
<feature type="repeat" description="TPR" evidence="1">
    <location>
        <begin position="592"/>
        <end position="625"/>
    </location>
</feature>
<dbReference type="InterPro" id="IPR036388">
    <property type="entry name" value="WH-like_DNA-bd_sf"/>
</dbReference>
<dbReference type="SUPFAM" id="SSF52540">
    <property type="entry name" value="P-loop containing nucleoside triphosphate hydrolases"/>
    <property type="match status" value="1"/>
</dbReference>
<dbReference type="Pfam" id="PF13424">
    <property type="entry name" value="TPR_12"/>
    <property type="match status" value="1"/>
</dbReference>
<sequence>MAVEGGQGEPVVGNAVTSSAVSGGMVQAGAVGVVELHDHSVPFRRPVPRQLPSAPHGFVGRAHHLADLDALPVIGAIGGTGGVGKTWLALTWAHRNLHRFPDGQLFADLHGFSPTGRPAHPIDVLGGFLDALGVDRDHHPVDLDRRSALFRSLVADKRMLVVLDNAATTDQITPLLPGGHRSAVLVTSRNHLPGLIARHGARRVRLDVLTDSESHTLLSTALGPVDGQVVAELVRWCGGLPLALGLVAADPRSPLSELRTLGVDALDSEDPTASLPTVLSWSLRHLTDRQREMFAMLAVAPGPDIGPAAAASLAGLSEREAHAVLRALVGASLVNRAANGRYAMHDLVRAYAISVADGAREEALHRVLDFYTHTAHAARRLLEPHRDPPPLDPPAGGVRAQPLPDAEAALAWFDAEHACLLAAQHTATTLARHRTAWHLAWGAYTFLVRRGHRHDRLTMWEASTQVSDLDLRARAHRFLGLAHVDLGDLDAATAHLDQALSLAEHHHDPDQQAHTRNALAWLWGRRGSDRLAWEHARRALDHFRGSGSVWEANALNWVGWHAARLGRHGTARDHCQDAVSLQRAHHNLEGEADALDSLGYIEHHSGHHTEAIGYYRRALALRRELGNTYYAADTLDRLGGPHLALGQHEQAREVWREALELYREQGRDTCVDRVRRRLDTCVDDRPPDHVPVV</sequence>
<feature type="repeat" description="TPR" evidence="1">
    <location>
        <begin position="632"/>
        <end position="665"/>
    </location>
</feature>
<comment type="caution">
    <text evidence="2">The sequence shown here is derived from an EMBL/GenBank/DDBJ whole genome shotgun (WGS) entry which is preliminary data.</text>
</comment>
<keyword evidence="1" id="KW-0802">TPR repeat</keyword>
<dbReference type="InterPro" id="IPR027417">
    <property type="entry name" value="P-loop_NTPase"/>
</dbReference>
<dbReference type="EMBL" id="PVTF01000004">
    <property type="protein sequence ID" value="PRY42591.1"/>
    <property type="molecule type" value="Genomic_DNA"/>
</dbReference>
<dbReference type="SMART" id="SM00028">
    <property type="entry name" value="TPR"/>
    <property type="match status" value="4"/>
</dbReference>
<dbReference type="PRINTS" id="PR00364">
    <property type="entry name" value="DISEASERSIST"/>
</dbReference>
<dbReference type="Gene3D" id="1.10.10.10">
    <property type="entry name" value="Winged helix-like DNA-binding domain superfamily/Winged helix DNA-binding domain"/>
    <property type="match status" value="1"/>
</dbReference>
<dbReference type="RefSeq" id="WP_245886504.1">
    <property type="nucleotide sequence ID" value="NZ_PVTF01000004.1"/>
</dbReference>
<dbReference type="SUPFAM" id="SSF48452">
    <property type="entry name" value="TPR-like"/>
    <property type="match status" value="2"/>
</dbReference>
<name>A0A2T0TAA6_9PSEU</name>
<gene>
    <name evidence="2" type="ORF">CLV43_104426</name>
</gene>
<protein>
    <submittedName>
        <fullName evidence="2">Tetratricopeptide repeat protein</fullName>
    </submittedName>
</protein>
<dbReference type="Gene3D" id="1.25.40.10">
    <property type="entry name" value="Tetratricopeptide repeat domain"/>
    <property type="match status" value="2"/>
</dbReference>
<dbReference type="PANTHER" id="PTHR47691:SF3">
    <property type="entry name" value="HTH-TYPE TRANSCRIPTIONAL REGULATOR RV0890C-RELATED"/>
    <property type="match status" value="1"/>
</dbReference>
<evidence type="ECO:0000313" key="3">
    <source>
        <dbReference type="Proteomes" id="UP000239494"/>
    </source>
</evidence>